<evidence type="ECO:0000313" key="3">
    <source>
        <dbReference type="EMBL" id="MFE9171390.1"/>
    </source>
</evidence>
<feature type="transmembrane region" description="Helical" evidence="1">
    <location>
        <begin position="16"/>
        <end position="37"/>
    </location>
</feature>
<dbReference type="SUPFAM" id="SSF56601">
    <property type="entry name" value="beta-lactamase/transpeptidase-like"/>
    <property type="match status" value="1"/>
</dbReference>
<dbReference type="EMBL" id="JBIAFJ010000015">
    <property type="protein sequence ID" value="MFE9171390.1"/>
    <property type="molecule type" value="Genomic_DNA"/>
</dbReference>
<dbReference type="InterPro" id="IPR012338">
    <property type="entry name" value="Beta-lactam/transpept-like"/>
</dbReference>
<dbReference type="Proteomes" id="UP001601197">
    <property type="component" value="Unassembled WGS sequence"/>
</dbReference>
<dbReference type="InterPro" id="IPR001460">
    <property type="entry name" value="PCN-bd_Tpept"/>
</dbReference>
<reference evidence="3 4" key="1">
    <citation type="submission" date="2024-10" db="EMBL/GenBank/DDBJ databases">
        <title>The Natural Products Discovery Center: Release of the First 8490 Sequenced Strains for Exploring Actinobacteria Biosynthetic Diversity.</title>
        <authorList>
            <person name="Kalkreuter E."/>
            <person name="Kautsar S.A."/>
            <person name="Yang D."/>
            <person name="Bader C.D."/>
            <person name="Teijaro C.N."/>
            <person name="Fluegel L."/>
            <person name="Davis C.M."/>
            <person name="Simpson J.R."/>
            <person name="Lauterbach L."/>
            <person name="Steele A.D."/>
            <person name="Gui C."/>
            <person name="Meng S."/>
            <person name="Li G."/>
            <person name="Viehrig K."/>
            <person name="Ye F."/>
            <person name="Su P."/>
            <person name="Kiefer A.F."/>
            <person name="Nichols A."/>
            <person name="Cepeda A.J."/>
            <person name="Yan W."/>
            <person name="Fan B."/>
            <person name="Jiang Y."/>
            <person name="Adhikari A."/>
            <person name="Zheng C.-J."/>
            <person name="Schuster L."/>
            <person name="Cowan T.M."/>
            <person name="Smanski M.J."/>
            <person name="Chevrette M.G."/>
            <person name="De Carvalho L.P.S."/>
            <person name="Shen B."/>
        </authorList>
    </citation>
    <scope>NUCLEOTIDE SEQUENCE [LARGE SCALE GENOMIC DNA]</scope>
    <source>
        <strain evidence="3 4">NPDC007147</strain>
    </source>
</reference>
<gene>
    <name evidence="3" type="ORF">ACFYNZ_18015</name>
</gene>
<keyword evidence="1" id="KW-0472">Membrane</keyword>
<keyword evidence="1" id="KW-0812">Transmembrane</keyword>
<feature type="domain" description="Penicillin-binding protein transpeptidase" evidence="2">
    <location>
        <begin position="281"/>
        <end position="553"/>
    </location>
</feature>
<accession>A0ABW6KWS7</accession>
<name>A0ABW6KWS7_9ACTN</name>
<evidence type="ECO:0000259" key="2">
    <source>
        <dbReference type="Pfam" id="PF00905"/>
    </source>
</evidence>
<proteinExistence type="predicted"/>
<keyword evidence="4" id="KW-1185">Reference proteome</keyword>
<dbReference type="PANTHER" id="PTHR30627:SF24">
    <property type="entry name" value="PENICILLIN-BINDING PROTEIN 4B"/>
    <property type="match status" value="1"/>
</dbReference>
<evidence type="ECO:0000256" key="1">
    <source>
        <dbReference type="SAM" id="Phobius"/>
    </source>
</evidence>
<protein>
    <submittedName>
        <fullName evidence="3">Penicillin-binding transpeptidase domain-containing protein</fullName>
    </submittedName>
</protein>
<sequence>MGKRRRVTEQRKTSPAVIGGVIAVVAVGAGVGGYALFGGDAQAEDRTRSAADGHREAVKSGPLSATEVQTTAVRFLTAWQQGRSAEAAAATSDSAAATALLTGYAKDARLKDVTLTAGTRSGDKVPFSVKATVSYEGKTEPLAYDSSLTVVRRAADGEPVVDWHAAVVHPELKDGDTLVTGESGTPPVRALDRDGAEMTTATYPSLGPVLDGLREKYGATAGGRAGVELRVVRGEESKKAKLSDRTLLELSKGTPGTVKTTLSPSLQAAAEREVARKERASVVVMRPSTGEILAVANSNRNFNTAFQGSLAPGSTMKVVTASLLIEKGLASADKPHPCPKTFTYGGWKFHNYKKSEIKNGTFKASFASSCNTAFISQAEKLKDSDLTQYSQQVFGLGLGDWAIGVPSFDGAVPVQSAAPMAASLIGQGGVRMNPLNMASVAATVKAGVFHQPYLVSPSVDNRKLATASRTMSASALSQLRDLMRYTAASGTAAEAMAGLGPDYGAKTGSAEVDNQKKPNGWFTAYRGDLAAAGVVQAAGTGGATAGPIVAALLKAGG</sequence>
<dbReference type="Pfam" id="PF00905">
    <property type="entry name" value="Transpeptidase"/>
    <property type="match status" value="1"/>
</dbReference>
<comment type="caution">
    <text evidence="3">The sequence shown here is derived from an EMBL/GenBank/DDBJ whole genome shotgun (WGS) entry which is preliminary data.</text>
</comment>
<keyword evidence="1" id="KW-1133">Transmembrane helix</keyword>
<dbReference type="InterPro" id="IPR050515">
    <property type="entry name" value="Beta-lactam/transpept"/>
</dbReference>
<organism evidence="3 4">
    <name type="scientific">Streptomyces kebangsaanensis</name>
    <dbReference type="NCBI Taxonomy" id="864058"/>
    <lineage>
        <taxon>Bacteria</taxon>
        <taxon>Bacillati</taxon>
        <taxon>Actinomycetota</taxon>
        <taxon>Actinomycetes</taxon>
        <taxon>Kitasatosporales</taxon>
        <taxon>Streptomycetaceae</taxon>
        <taxon>Streptomyces</taxon>
    </lineage>
</organism>
<evidence type="ECO:0000313" key="4">
    <source>
        <dbReference type="Proteomes" id="UP001601197"/>
    </source>
</evidence>
<dbReference type="PANTHER" id="PTHR30627">
    <property type="entry name" value="PEPTIDOGLYCAN D,D-TRANSPEPTIDASE"/>
    <property type="match status" value="1"/>
</dbReference>
<dbReference type="Gene3D" id="3.40.710.10">
    <property type="entry name" value="DD-peptidase/beta-lactamase superfamily"/>
    <property type="match status" value="1"/>
</dbReference>
<dbReference type="RefSeq" id="WP_388348254.1">
    <property type="nucleotide sequence ID" value="NZ_JBIAFJ010000015.1"/>
</dbReference>